<accession>A0A8K0KZE4</accession>
<evidence type="ECO:0000313" key="1">
    <source>
        <dbReference type="EMBL" id="KAG8626996.1"/>
    </source>
</evidence>
<proteinExistence type="predicted"/>
<comment type="caution">
    <text evidence="1">The sequence shown here is derived from an EMBL/GenBank/DDBJ whole genome shotgun (WGS) entry which is preliminary data.</text>
</comment>
<dbReference type="PANTHER" id="PTHR28015:SF1">
    <property type="entry name" value="ATP SYNTHASE ASSEMBLY FACTOR FMC1, MITOCHONDRIAL"/>
    <property type="match status" value="1"/>
</dbReference>
<dbReference type="EMBL" id="JAESVG020000006">
    <property type="protein sequence ID" value="KAG8626996.1"/>
    <property type="molecule type" value="Genomic_DNA"/>
</dbReference>
<organism evidence="1 2">
    <name type="scientific">Elsinoe batatas</name>
    <dbReference type="NCBI Taxonomy" id="2601811"/>
    <lineage>
        <taxon>Eukaryota</taxon>
        <taxon>Fungi</taxon>
        <taxon>Dikarya</taxon>
        <taxon>Ascomycota</taxon>
        <taxon>Pezizomycotina</taxon>
        <taxon>Dothideomycetes</taxon>
        <taxon>Dothideomycetidae</taxon>
        <taxon>Myriangiales</taxon>
        <taxon>Elsinoaceae</taxon>
        <taxon>Elsinoe</taxon>
    </lineage>
</organism>
<sequence>MNAWSVLDLKICCLLHIISISCLSHIIYGRCRILQKMEHAPRLRSLYRQILRELPLRPQPTNKLSNPSPLQKHIRHSIHSPDVATKPVQAHIAELEQFVTYVKAQRMYTTLIERYNPGMNMNEEDRVRLTARRVGMDTSSLEGFGNPKNDG</sequence>
<dbReference type="GO" id="GO:0005759">
    <property type="term" value="C:mitochondrial matrix"/>
    <property type="evidence" value="ECO:0007669"/>
    <property type="project" value="TreeGrafter"/>
</dbReference>
<dbReference type="PANTHER" id="PTHR28015">
    <property type="entry name" value="ATP SYNTHASE ASSEMBLY FACTOR FMC1, MITOCHONDRIAL"/>
    <property type="match status" value="1"/>
</dbReference>
<dbReference type="AlphaFoldDB" id="A0A8K0KZE4"/>
<reference evidence="1" key="1">
    <citation type="submission" date="2021-07" db="EMBL/GenBank/DDBJ databases">
        <title>Elsinoe batatas strain:CRI-CJ2 Genome sequencing and assembly.</title>
        <authorList>
            <person name="Huang L."/>
        </authorList>
    </citation>
    <scope>NUCLEOTIDE SEQUENCE</scope>
    <source>
        <strain evidence="1">CRI-CJ2</strain>
    </source>
</reference>
<dbReference type="InterPro" id="IPR039196">
    <property type="entry name" value="Fmc1"/>
</dbReference>
<evidence type="ECO:0000313" key="2">
    <source>
        <dbReference type="Proteomes" id="UP000809789"/>
    </source>
</evidence>
<protein>
    <submittedName>
        <fullName evidence="1">Uncharacterized protein</fullName>
    </submittedName>
</protein>
<keyword evidence="2" id="KW-1185">Reference proteome</keyword>
<dbReference type="GO" id="GO:0033615">
    <property type="term" value="P:mitochondrial proton-transporting ATP synthase complex assembly"/>
    <property type="evidence" value="ECO:0007669"/>
    <property type="project" value="InterPro"/>
</dbReference>
<dbReference type="Pfam" id="PF13233">
    <property type="entry name" value="Complex1_LYR_2"/>
    <property type="match status" value="1"/>
</dbReference>
<dbReference type="OrthoDB" id="15893at2759"/>
<dbReference type="Proteomes" id="UP000809789">
    <property type="component" value="Unassembled WGS sequence"/>
</dbReference>
<gene>
    <name evidence="1" type="ORF">KVT40_005941</name>
</gene>
<name>A0A8K0KZE4_9PEZI</name>